<keyword evidence="6 8" id="KW-0460">Magnesium</keyword>
<feature type="binding site" description="in other chain" evidence="8">
    <location>
        <position position="257"/>
    </location>
    <ligand>
        <name>deamido-NAD(+)</name>
        <dbReference type="ChEBI" id="CHEBI:58437"/>
        <note>ligand shared between two neighboring subunits</note>
    </ligand>
</feature>
<dbReference type="InterPro" id="IPR014729">
    <property type="entry name" value="Rossmann-like_a/b/a_fold"/>
</dbReference>
<gene>
    <name evidence="8" type="primary">nadE</name>
    <name evidence="12" type="ORF">EDD75_0537</name>
</gene>
<evidence type="ECO:0000256" key="9">
    <source>
        <dbReference type="RuleBase" id="RU003811"/>
    </source>
</evidence>
<sequence>MKPDHGGQASRLFLLERFTLGLVRISGVRGAVPVDLDHGRGALHILVVLTFGYVALDIRHLLTSLEVYCYFTQEDLVYAFCGCGCGECLRRQGCCGKIMLAKKDGGINLQVSEFVPALVGWLERQLEASGLKGFVVGLSGGIDSAVVAVLCKKACPENTLGVIMPCYSNEKDTRDAESVARLFGIAHTTVVLDQVWRSFAELLTGRSFAELDLRELALANLKPRLRMATLYFYANQRRALVVGTGNRSELAIGYFTKYGDGGADLLPIGNLLKRQVREVAAYLGIPEAIINRPPSAGLWEGQNDERELGFSYEELDHYLCTGEAAPHVKAKIEALARQNEHKLRLPPIPDFHLSCR</sequence>
<dbReference type="GO" id="GO:0046872">
    <property type="term" value="F:metal ion binding"/>
    <property type="evidence" value="ECO:0007669"/>
    <property type="project" value="UniProtKB-KW"/>
</dbReference>
<comment type="catalytic activity">
    <reaction evidence="8 10">
        <text>deamido-NAD(+) + NH4(+) + ATP = AMP + diphosphate + NAD(+) + H(+)</text>
        <dbReference type="Rhea" id="RHEA:21188"/>
        <dbReference type="ChEBI" id="CHEBI:15378"/>
        <dbReference type="ChEBI" id="CHEBI:28938"/>
        <dbReference type="ChEBI" id="CHEBI:30616"/>
        <dbReference type="ChEBI" id="CHEBI:33019"/>
        <dbReference type="ChEBI" id="CHEBI:57540"/>
        <dbReference type="ChEBI" id="CHEBI:58437"/>
        <dbReference type="ChEBI" id="CHEBI:456215"/>
        <dbReference type="EC" id="6.3.1.5"/>
    </reaction>
</comment>
<dbReference type="SUPFAM" id="SSF52402">
    <property type="entry name" value="Adenine nucleotide alpha hydrolases-like"/>
    <property type="match status" value="1"/>
</dbReference>
<dbReference type="PANTHER" id="PTHR23090:SF9">
    <property type="entry name" value="GLUTAMINE-DEPENDENT NAD(+) SYNTHETASE"/>
    <property type="match status" value="1"/>
</dbReference>
<comment type="similarity">
    <text evidence="1 8 9">Belongs to the NAD synthetase family.</text>
</comment>
<comment type="function">
    <text evidence="8">Catalyzes the ATP-dependent amidation of deamido-NAD to form NAD. Uses ammonia as a nitrogen source.</text>
</comment>
<evidence type="ECO:0000256" key="7">
    <source>
        <dbReference type="ARBA" id="ARBA00023027"/>
    </source>
</evidence>
<dbReference type="GO" id="GO:0005737">
    <property type="term" value="C:cytoplasm"/>
    <property type="evidence" value="ECO:0007669"/>
    <property type="project" value="InterPro"/>
</dbReference>
<keyword evidence="4 8" id="KW-0547">Nucleotide-binding</keyword>
<name>A0A3N5AXN9_9THEO</name>
<evidence type="ECO:0000259" key="11">
    <source>
        <dbReference type="Pfam" id="PF02540"/>
    </source>
</evidence>
<dbReference type="InterPro" id="IPR003694">
    <property type="entry name" value="NAD_synthase"/>
</dbReference>
<feature type="binding site" evidence="8">
    <location>
        <begin position="137"/>
        <end position="144"/>
    </location>
    <ligand>
        <name>ATP</name>
        <dbReference type="ChEBI" id="CHEBI:30616"/>
    </ligand>
</feature>
<feature type="binding site" evidence="8">
    <location>
        <position position="295"/>
    </location>
    <ligand>
        <name>ATP</name>
        <dbReference type="ChEBI" id="CHEBI:30616"/>
    </ligand>
</feature>
<feature type="binding site" evidence="8">
    <location>
        <position position="264"/>
    </location>
    <ligand>
        <name>deamido-NAD(+)</name>
        <dbReference type="ChEBI" id="CHEBI:58437"/>
        <note>ligand shared between two neighboring subunits</note>
    </ligand>
</feature>
<dbReference type="NCBIfam" id="TIGR00552">
    <property type="entry name" value="nadE"/>
    <property type="match status" value="1"/>
</dbReference>
<keyword evidence="13" id="KW-1185">Reference proteome</keyword>
<dbReference type="GO" id="GO:0008795">
    <property type="term" value="F:NAD+ synthase activity"/>
    <property type="evidence" value="ECO:0007669"/>
    <property type="project" value="UniProtKB-UniRule"/>
</dbReference>
<evidence type="ECO:0000256" key="6">
    <source>
        <dbReference type="ARBA" id="ARBA00022842"/>
    </source>
</evidence>
<dbReference type="InterPro" id="IPR022926">
    <property type="entry name" value="NH(3)-dep_NAD(+)_synth"/>
</dbReference>
<evidence type="ECO:0000256" key="5">
    <source>
        <dbReference type="ARBA" id="ARBA00022840"/>
    </source>
</evidence>
<feature type="domain" description="NAD/GMP synthase" evidence="11">
    <location>
        <begin position="117"/>
        <end position="346"/>
    </location>
</feature>
<feature type="binding site" description="in other chain" evidence="8">
    <location>
        <position position="224"/>
    </location>
    <ligand>
        <name>deamido-NAD(+)</name>
        <dbReference type="ChEBI" id="CHEBI:58437"/>
        <note>ligand shared between two neighboring subunits</note>
    </ligand>
</feature>
<keyword evidence="7 8" id="KW-0520">NAD</keyword>
<dbReference type="Gene3D" id="3.40.50.620">
    <property type="entry name" value="HUPs"/>
    <property type="match status" value="1"/>
</dbReference>
<keyword evidence="2 8" id="KW-0436">Ligase</keyword>
<accession>A0A3N5AXN9</accession>
<dbReference type="CDD" id="cd00553">
    <property type="entry name" value="NAD_synthase"/>
    <property type="match status" value="1"/>
</dbReference>
<evidence type="ECO:0000256" key="3">
    <source>
        <dbReference type="ARBA" id="ARBA00022723"/>
    </source>
</evidence>
<evidence type="ECO:0000256" key="8">
    <source>
        <dbReference type="HAMAP-Rule" id="MF_00193"/>
    </source>
</evidence>
<keyword evidence="3 8" id="KW-0479">Metal-binding</keyword>
<comment type="subunit">
    <text evidence="8">Homodimer.</text>
</comment>
<proteinExistence type="inferred from homology"/>
<evidence type="ECO:0000313" key="12">
    <source>
        <dbReference type="EMBL" id="RPF49717.1"/>
    </source>
</evidence>
<organism evidence="12 13">
    <name type="scientific">Thermodesulfitimonas autotrophica</name>
    <dbReference type="NCBI Taxonomy" id="1894989"/>
    <lineage>
        <taxon>Bacteria</taxon>
        <taxon>Bacillati</taxon>
        <taxon>Bacillota</taxon>
        <taxon>Clostridia</taxon>
        <taxon>Thermoanaerobacterales</taxon>
        <taxon>Thermoanaerobacteraceae</taxon>
        <taxon>Thermodesulfitimonas</taxon>
    </lineage>
</organism>
<evidence type="ECO:0000313" key="13">
    <source>
        <dbReference type="Proteomes" id="UP000282654"/>
    </source>
</evidence>
<feature type="binding site" evidence="8">
    <location>
        <position position="273"/>
    </location>
    <ligand>
        <name>ATP</name>
        <dbReference type="ChEBI" id="CHEBI:30616"/>
    </ligand>
</feature>
<dbReference type="GO" id="GO:0003952">
    <property type="term" value="F:NAD+ synthase (glutamine-hydrolyzing) activity"/>
    <property type="evidence" value="ECO:0007669"/>
    <property type="project" value="InterPro"/>
</dbReference>
<evidence type="ECO:0000256" key="10">
    <source>
        <dbReference type="RuleBase" id="RU003812"/>
    </source>
</evidence>
<dbReference type="Pfam" id="PF02540">
    <property type="entry name" value="NAD_synthase"/>
    <property type="match status" value="1"/>
</dbReference>
<protein>
    <recommendedName>
        <fullName evidence="8 10">NH(3)-dependent NAD(+) synthetase</fullName>
        <ecNumber evidence="8 10">6.3.1.5</ecNumber>
    </recommendedName>
</protein>
<reference evidence="12 13" key="1">
    <citation type="submission" date="2018-11" db="EMBL/GenBank/DDBJ databases">
        <title>Genomic Encyclopedia of Type Strains, Phase IV (KMG-IV): sequencing the most valuable type-strain genomes for metagenomic binning, comparative biology and taxonomic classification.</title>
        <authorList>
            <person name="Goeker M."/>
        </authorList>
    </citation>
    <scope>NUCLEOTIDE SEQUENCE [LARGE SCALE GENOMIC DNA]</scope>
    <source>
        <strain evidence="12 13">DSM 102936</strain>
    </source>
</reference>
<dbReference type="GO" id="GO:0005524">
    <property type="term" value="F:ATP binding"/>
    <property type="evidence" value="ECO:0007669"/>
    <property type="project" value="UniProtKB-UniRule"/>
</dbReference>
<comment type="pathway">
    <text evidence="8">Cofactor biosynthesis; NAD(+) biosynthesis; NAD(+) from deamido-NAD(+) (ammonia route): step 1/1.</text>
</comment>
<feature type="binding site" evidence="8">
    <location>
        <position position="249"/>
    </location>
    <ligand>
        <name>Mg(2+)</name>
        <dbReference type="ChEBI" id="CHEBI:18420"/>
    </ligand>
</feature>
<evidence type="ECO:0000256" key="1">
    <source>
        <dbReference type="ARBA" id="ARBA00005859"/>
    </source>
</evidence>
<dbReference type="Proteomes" id="UP000282654">
    <property type="component" value="Unassembled WGS sequence"/>
</dbReference>
<evidence type="ECO:0000256" key="4">
    <source>
        <dbReference type="ARBA" id="ARBA00022741"/>
    </source>
</evidence>
<feature type="binding site" evidence="8">
    <location>
        <position position="244"/>
    </location>
    <ligand>
        <name>ATP</name>
        <dbReference type="ChEBI" id="CHEBI:30616"/>
    </ligand>
</feature>
<dbReference type="HAMAP" id="MF_00193">
    <property type="entry name" value="NadE_ammonia_dep"/>
    <property type="match status" value="1"/>
</dbReference>
<comment type="caution">
    <text evidence="12">The sequence shown here is derived from an EMBL/GenBank/DDBJ whole genome shotgun (WGS) entry which is preliminary data.</text>
</comment>
<evidence type="ECO:0000256" key="2">
    <source>
        <dbReference type="ARBA" id="ARBA00022598"/>
    </source>
</evidence>
<keyword evidence="5 8" id="KW-0067">ATP-binding</keyword>
<dbReference type="EMBL" id="RKRE01000001">
    <property type="protein sequence ID" value="RPF49717.1"/>
    <property type="molecule type" value="Genomic_DNA"/>
</dbReference>
<dbReference type="GO" id="GO:0004359">
    <property type="term" value="F:glutaminase activity"/>
    <property type="evidence" value="ECO:0007669"/>
    <property type="project" value="InterPro"/>
</dbReference>
<dbReference type="GO" id="GO:0009435">
    <property type="term" value="P:NAD+ biosynthetic process"/>
    <property type="evidence" value="ECO:0007669"/>
    <property type="project" value="UniProtKB-UniRule"/>
</dbReference>
<feature type="binding site" description="in other chain" evidence="8">
    <location>
        <begin position="341"/>
        <end position="342"/>
    </location>
    <ligand>
        <name>deamido-NAD(+)</name>
        <dbReference type="ChEBI" id="CHEBI:58437"/>
        <note>ligand shared between two neighboring subunits</note>
    </ligand>
</feature>
<dbReference type="AlphaFoldDB" id="A0A3N5AXN9"/>
<feature type="binding site" evidence="8">
    <location>
        <position position="143"/>
    </location>
    <ligand>
        <name>Mg(2+)</name>
        <dbReference type="ChEBI" id="CHEBI:18420"/>
    </ligand>
</feature>
<dbReference type="EC" id="6.3.1.5" evidence="8 10"/>
<dbReference type="InterPro" id="IPR022310">
    <property type="entry name" value="NAD/GMP_synthase"/>
</dbReference>
<dbReference type="UniPathway" id="UPA00253">
    <property type="reaction ID" value="UER00333"/>
</dbReference>
<dbReference type="PANTHER" id="PTHR23090">
    <property type="entry name" value="NH 3 /GLUTAMINE-DEPENDENT NAD + SYNTHETASE"/>
    <property type="match status" value="1"/>
</dbReference>